<reference evidence="2" key="1">
    <citation type="submission" date="2023-06" db="EMBL/GenBank/DDBJ databases">
        <title>Genome-scale phylogeny and comparative genomics of the fungal order Sordariales.</title>
        <authorList>
            <consortium name="Lawrence Berkeley National Laboratory"/>
            <person name="Hensen N."/>
            <person name="Bonometti L."/>
            <person name="Westerberg I."/>
            <person name="Brannstrom I.O."/>
            <person name="Guillou S."/>
            <person name="Cros-Aarteil S."/>
            <person name="Calhoun S."/>
            <person name="Haridas S."/>
            <person name="Kuo A."/>
            <person name="Mondo S."/>
            <person name="Pangilinan J."/>
            <person name="Riley R."/>
            <person name="Labutti K."/>
            <person name="Andreopoulos B."/>
            <person name="Lipzen A."/>
            <person name="Chen C."/>
            <person name="Yanf M."/>
            <person name="Daum C."/>
            <person name="Ng V."/>
            <person name="Clum A."/>
            <person name="Steindorff A."/>
            <person name="Ohm R."/>
            <person name="Martin F."/>
            <person name="Silar P."/>
            <person name="Natvig D."/>
            <person name="Lalanne C."/>
            <person name="Gautier V."/>
            <person name="Ament-Velasquez S.L."/>
            <person name="Kruys A."/>
            <person name="Hutchinson M.I."/>
            <person name="Powell A.J."/>
            <person name="Barry K."/>
            <person name="Miller A.N."/>
            <person name="Grigoriev I.V."/>
            <person name="Debuchy R."/>
            <person name="Gladieux P."/>
            <person name="Thoren M.H."/>
            <person name="Johannesson H."/>
        </authorList>
    </citation>
    <scope>NUCLEOTIDE SEQUENCE</scope>
    <source>
        <strain evidence="2">PSN4</strain>
    </source>
</reference>
<feature type="region of interest" description="Disordered" evidence="1">
    <location>
        <begin position="1"/>
        <end position="26"/>
    </location>
</feature>
<proteinExistence type="predicted"/>
<name>A0AAJ0FF33_9PEZI</name>
<sequence>MSTEQAPPPAPPSVEEPPAYQEQRDDPNEVLQPVNLVMHGRFIYSSPNESAPLYELSRTIHAQGEATTCIEFKRLDYRVRTGADGSPDVAHREKHLYNLMHLPIIFGAGSQMSLQPMTRKGLGDVSLKRSPFPHSGFRASRQMSEHEAEREKKRGRDPRREYHFVVKETKHGFEWLDQEGTAVAHQVVSERDGQIECFLFVSVPLTRRMLDGLVALWCLWVWHQHTKGKQAPKKGWQEVKRIMEKPRDQTGIPRCV</sequence>
<feature type="compositionally biased region" description="Basic and acidic residues" evidence="1">
    <location>
        <begin position="143"/>
        <end position="159"/>
    </location>
</feature>
<organism evidence="2 3">
    <name type="scientific">Echria macrotheca</name>
    <dbReference type="NCBI Taxonomy" id="438768"/>
    <lineage>
        <taxon>Eukaryota</taxon>
        <taxon>Fungi</taxon>
        <taxon>Dikarya</taxon>
        <taxon>Ascomycota</taxon>
        <taxon>Pezizomycotina</taxon>
        <taxon>Sordariomycetes</taxon>
        <taxon>Sordariomycetidae</taxon>
        <taxon>Sordariales</taxon>
        <taxon>Schizotheciaceae</taxon>
        <taxon>Echria</taxon>
    </lineage>
</organism>
<dbReference type="EMBL" id="MU839828">
    <property type="protein sequence ID" value="KAK1758775.1"/>
    <property type="molecule type" value="Genomic_DNA"/>
</dbReference>
<gene>
    <name evidence="2" type="ORF">QBC47DRAFT_397598</name>
</gene>
<keyword evidence="3" id="KW-1185">Reference proteome</keyword>
<dbReference type="Proteomes" id="UP001239445">
    <property type="component" value="Unassembled WGS sequence"/>
</dbReference>
<protein>
    <submittedName>
        <fullName evidence="2">Uncharacterized protein</fullName>
    </submittedName>
</protein>
<evidence type="ECO:0000313" key="3">
    <source>
        <dbReference type="Proteomes" id="UP001239445"/>
    </source>
</evidence>
<dbReference type="AlphaFoldDB" id="A0AAJ0FF33"/>
<accession>A0AAJ0FF33</accession>
<evidence type="ECO:0000256" key="1">
    <source>
        <dbReference type="SAM" id="MobiDB-lite"/>
    </source>
</evidence>
<evidence type="ECO:0000313" key="2">
    <source>
        <dbReference type="EMBL" id="KAK1758775.1"/>
    </source>
</evidence>
<feature type="region of interest" description="Disordered" evidence="1">
    <location>
        <begin position="131"/>
        <end position="159"/>
    </location>
</feature>
<comment type="caution">
    <text evidence="2">The sequence shown here is derived from an EMBL/GenBank/DDBJ whole genome shotgun (WGS) entry which is preliminary data.</text>
</comment>
<feature type="compositionally biased region" description="Pro residues" evidence="1">
    <location>
        <begin position="1"/>
        <end position="15"/>
    </location>
</feature>